<name>A0A1M7XZ80_9BACT</name>
<protein>
    <submittedName>
        <fullName evidence="2">Uncharacterized protein</fullName>
    </submittedName>
</protein>
<dbReference type="EMBL" id="FRFE01000002">
    <property type="protein sequence ID" value="SHO44206.1"/>
    <property type="molecule type" value="Genomic_DNA"/>
</dbReference>
<evidence type="ECO:0000313" key="3">
    <source>
        <dbReference type="Proteomes" id="UP000184603"/>
    </source>
</evidence>
<proteinExistence type="predicted"/>
<gene>
    <name evidence="2" type="ORF">SAMN02745220_00701</name>
</gene>
<evidence type="ECO:0000313" key="2">
    <source>
        <dbReference type="EMBL" id="SHO44206.1"/>
    </source>
</evidence>
<keyword evidence="3" id="KW-1185">Reference proteome</keyword>
<keyword evidence="1" id="KW-0472">Membrane</keyword>
<accession>A0A1M7XZ80</accession>
<sequence length="129" mass="13953">MKVIVVVLAGIMGGIVNSIGIWGFGALGINEALGFNMTPTLSIPWLMPRLISSGLWGLLFLLPFWRDSLIKKGILLSCGPLLFMLFVMFPKMGAGMMGLNLGNTAPAFAVFFTLLWGVSAAIFLKVFQK</sequence>
<dbReference type="AlphaFoldDB" id="A0A1M7XZ80"/>
<evidence type="ECO:0000256" key="1">
    <source>
        <dbReference type="SAM" id="Phobius"/>
    </source>
</evidence>
<dbReference type="Proteomes" id="UP000184603">
    <property type="component" value="Unassembled WGS sequence"/>
</dbReference>
<dbReference type="OrthoDB" id="458509at2"/>
<dbReference type="RefSeq" id="WP_073612052.1">
    <property type="nucleotide sequence ID" value="NZ_FRFE01000002.1"/>
</dbReference>
<reference evidence="2 3" key="1">
    <citation type="submission" date="2016-12" db="EMBL/GenBank/DDBJ databases">
        <authorList>
            <person name="Song W.-J."/>
            <person name="Kurnit D.M."/>
        </authorList>
    </citation>
    <scope>NUCLEOTIDE SEQUENCE [LARGE SCALE GENOMIC DNA]</scope>
    <source>
        <strain evidence="2 3">DSM 18488</strain>
    </source>
</reference>
<feature type="transmembrane region" description="Helical" evidence="1">
    <location>
        <begin position="105"/>
        <end position="127"/>
    </location>
</feature>
<keyword evidence="1" id="KW-0812">Transmembrane</keyword>
<feature type="transmembrane region" description="Helical" evidence="1">
    <location>
        <begin position="42"/>
        <end position="62"/>
    </location>
</feature>
<keyword evidence="1" id="KW-1133">Transmembrane helix</keyword>
<organism evidence="2 3">
    <name type="scientific">Desulfopila aestuarii DSM 18488</name>
    <dbReference type="NCBI Taxonomy" id="1121416"/>
    <lineage>
        <taxon>Bacteria</taxon>
        <taxon>Pseudomonadati</taxon>
        <taxon>Thermodesulfobacteriota</taxon>
        <taxon>Desulfobulbia</taxon>
        <taxon>Desulfobulbales</taxon>
        <taxon>Desulfocapsaceae</taxon>
        <taxon>Desulfopila</taxon>
    </lineage>
</organism>
<feature type="transmembrane region" description="Helical" evidence="1">
    <location>
        <begin position="74"/>
        <end position="93"/>
    </location>
</feature>